<dbReference type="Proteomes" id="UP000253090">
    <property type="component" value="Unassembled WGS sequence"/>
</dbReference>
<evidence type="ECO:0000256" key="1">
    <source>
        <dbReference type="SAM" id="Phobius"/>
    </source>
</evidence>
<reference evidence="2 3" key="1">
    <citation type="submission" date="2018-07" db="EMBL/GenBank/DDBJ databases">
        <title>Genomic Encyclopedia of Type Strains, Phase III (KMG-III): the genomes of soil and plant-associated and newly described type strains.</title>
        <authorList>
            <person name="Whitman W."/>
        </authorList>
    </citation>
    <scope>NUCLEOTIDE SEQUENCE [LARGE SCALE GENOMIC DNA]</scope>
    <source>
        <strain evidence="2 3">CECT 8333</strain>
    </source>
</reference>
<keyword evidence="3" id="KW-1185">Reference proteome</keyword>
<keyword evidence="1" id="KW-1133">Transmembrane helix</keyword>
<evidence type="ECO:0000313" key="2">
    <source>
        <dbReference type="EMBL" id="RCX18547.1"/>
    </source>
</evidence>
<comment type="caution">
    <text evidence="2">The sequence shown here is derived from an EMBL/GenBank/DDBJ whole genome shotgun (WGS) entry which is preliminary data.</text>
</comment>
<feature type="transmembrane region" description="Helical" evidence="1">
    <location>
        <begin position="128"/>
        <end position="148"/>
    </location>
</feature>
<accession>A0A369BDK7</accession>
<organism evidence="2 3">
    <name type="scientific">Fontibacillus phaseoli</name>
    <dbReference type="NCBI Taxonomy" id="1416533"/>
    <lineage>
        <taxon>Bacteria</taxon>
        <taxon>Bacillati</taxon>
        <taxon>Bacillota</taxon>
        <taxon>Bacilli</taxon>
        <taxon>Bacillales</taxon>
        <taxon>Paenibacillaceae</taxon>
        <taxon>Fontibacillus</taxon>
    </lineage>
</organism>
<name>A0A369BDK7_9BACL</name>
<proteinExistence type="predicted"/>
<evidence type="ECO:0000313" key="3">
    <source>
        <dbReference type="Proteomes" id="UP000253090"/>
    </source>
</evidence>
<dbReference type="EMBL" id="QPJW01000006">
    <property type="protein sequence ID" value="RCX18547.1"/>
    <property type="molecule type" value="Genomic_DNA"/>
</dbReference>
<dbReference type="AlphaFoldDB" id="A0A369BDK7"/>
<gene>
    <name evidence="2" type="ORF">DFP94_10681</name>
</gene>
<keyword evidence="1" id="KW-0472">Membrane</keyword>
<protein>
    <submittedName>
        <fullName evidence="2">Uncharacterized protein</fullName>
    </submittedName>
</protein>
<sequence>MRIVYKEPETKNSQPDSVVDFTYGGEGSRTPVLLRILFPFLSLDRFISERKKDAGSLKRGNSQRNRKPWGKIPYACGFFHTSGNFNYLKLIVALFSSFTSFRIKLSSDLATVSGTSITTNPVFEDRGLILSLLRSLSIIVIVYVYSYLS</sequence>
<keyword evidence="1" id="KW-0812">Transmembrane</keyword>